<feature type="domain" description="ABC transporter" evidence="5">
    <location>
        <begin position="11"/>
        <end position="260"/>
    </location>
</feature>
<dbReference type="NCBIfam" id="NF008453">
    <property type="entry name" value="PRK11308.1"/>
    <property type="match status" value="1"/>
</dbReference>
<sequence>MIDKQQDDNILKVKDLVKYFTVTSGIFSEEDSVKAVNGISFNVKRGETLGIVGESGCGKSTAGRTILKLLEPTEGKVIFNGKNIYEMTDEELRRLRRNMQIIFQDPFASLNPRMKVGELIKEPLRVHGIESKKERINKVKDIIEVVGLNESHLNKYPHEFSGGQRQRICIARALILNPKFIVCDEVVSALDVSIQSQIINLLKDLQDQFGLTYIFISHDLSVVKHISDRIAVMYLGEIVELASIDELFNNPVHPYTKALLSAIPVPDPEVNKERIILEGDVPSSRNMPSGCSFHTRCPYNEEICSLEKPKLKEKGNEHFVSCHLKCS</sequence>
<dbReference type="EMBL" id="CP002105">
    <property type="protein sequence ID" value="ADL12174.1"/>
    <property type="molecule type" value="Genomic_DNA"/>
</dbReference>
<dbReference type="PROSITE" id="PS50893">
    <property type="entry name" value="ABC_TRANSPORTER_2"/>
    <property type="match status" value="1"/>
</dbReference>
<dbReference type="InterPro" id="IPR017871">
    <property type="entry name" value="ABC_transporter-like_CS"/>
</dbReference>
<proteinExistence type="inferred from homology"/>
<comment type="similarity">
    <text evidence="1">Belongs to the ABC transporter superfamily.</text>
</comment>
<keyword evidence="3" id="KW-0547">Nucleotide-binding</keyword>
<dbReference type="KEGG" id="aar:Acear_0632"/>
<dbReference type="PANTHER" id="PTHR43776:SF7">
    <property type="entry name" value="D,D-DIPEPTIDE TRANSPORT ATP-BINDING PROTEIN DDPF-RELATED"/>
    <property type="match status" value="1"/>
</dbReference>
<dbReference type="InterPro" id="IPR003593">
    <property type="entry name" value="AAA+_ATPase"/>
</dbReference>
<evidence type="ECO:0000259" key="5">
    <source>
        <dbReference type="PROSITE" id="PS50893"/>
    </source>
</evidence>
<gene>
    <name evidence="6" type="ordered locus">Acear_0632</name>
</gene>
<dbReference type="GO" id="GO:0005524">
    <property type="term" value="F:ATP binding"/>
    <property type="evidence" value="ECO:0007669"/>
    <property type="project" value="UniProtKB-KW"/>
</dbReference>
<keyword evidence="2" id="KW-0813">Transport</keyword>
<dbReference type="Pfam" id="PF08352">
    <property type="entry name" value="oligo_HPY"/>
    <property type="match status" value="1"/>
</dbReference>
<keyword evidence="4" id="KW-0067">ATP-binding</keyword>
<organism evidence="6 7">
    <name type="scientific">Acetohalobium arabaticum (strain ATCC 49924 / DSM 5501 / Z-7288)</name>
    <dbReference type="NCBI Taxonomy" id="574087"/>
    <lineage>
        <taxon>Bacteria</taxon>
        <taxon>Bacillati</taxon>
        <taxon>Bacillota</taxon>
        <taxon>Clostridia</taxon>
        <taxon>Halanaerobiales</taxon>
        <taxon>Halobacteroidaceae</taxon>
        <taxon>Acetohalobium</taxon>
    </lineage>
</organism>
<dbReference type="GO" id="GO:0016887">
    <property type="term" value="F:ATP hydrolysis activity"/>
    <property type="evidence" value="ECO:0007669"/>
    <property type="project" value="InterPro"/>
</dbReference>
<dbReference type="HOGENOM" id="CLU_000604_1_23_9"/>
<evidence type="ECO:0000256" key="3">
    <source>
        <dbReference type="ARBA" id="ARBA00022741"/>
    </source>
</evidence>
<protein>
    <submittedName>
        <fullName evidence="6">Oligopeptide/dipeptide ABC transporter, ATPase subunit</fullName>
    </submittedName>
</protein>
<evidence type="ECO:0000256" key="1">
    <source>
        <dbReference type="ARBA" id="ARBA00005417"/>
    </source>
</evidence>
<evidence type="ECO:0000256" key="2">
    <source>
        <dbReference type="ARBA" id="ARBA00022448"/>
    </source>
</evidence>
<dbReference type="InterPro" id="IPR027417">
    <property type="entry name" value="P-loop_NTPase"/>
</dbReference>
<dbReference type="NCBIfam" id="TIGR01727">
    <property type="entry name" value="oligo_HPY"/>
    <property type="match status" value="1"/>
</dbReference>
<dbReference type="Pfam" id="PF00005">
    <property type="entry name" value="ABC_tran"/>
    <property type="match status" value="1"/>
</dbReference>
<dbReference type="RefSeq" id="WP_013277620.1">
    <property type="nucleotide sequence ID" value="NC_014378.1"/>
</dbReference>
<dbReference type="OrthoDB" id="9806285at2"/>
<dbReference type="InterPro" id="IPR013563">
    <property type="entry name" value="Oligopep_ABC_C"/>
</dbReference>
<dbReference type="Proteomes" id="UP000001661">
    <property type="component" value="Chromosome"/>
</dbReference>
<dbReference type="Gene3D" id="3.40.50.300">
    <property type="entry name" value="P-loop containing nucleotide triphosphate hydrolases"/>
    <property type="match status" value="1"/>
</dbReference>
<dbReference type="STRING" id="574087.Acear_0632"/>
<evidence type="ECO:0000313" key="7">
    <source>
        <dbReference type="Proteomes" id="UP000001661"/>
    </source>
</evidence>
<dbReference type="eggNOG" id="COG4608">
    <property type="taxonomic scope" value="Bacteria"/>
</dbReference>
<dbReference type="AlphaFoldDB" id="D9QVB5"/>
<dbReference type="SMART" id="SM00382">
    <property type="entry name" value="AAA"/>
    <property type="match status" value="1"/>
</dbReference>
<dbReference type="InterPro" id="IPR050319">
    <property type="entry name" value="ABC_transp_ATP-bind"/>
</dbReference>
<evidence type="ECO:0000256" key="4">
    <source>
        <dbReference type="ARBA" id="ARBA00022840"/>
    </source>
</evidence>
<dbReference type="PANTHER" id="PTHR43776">
    <property type="entry name" value="TRANSPORT ATP-BINDING PROTEIN"/>
    <property type="match status" value="1"/>
</dbReference>
<dbReference type="SUPFAM" id="SSF52540">
    <property type="entry name" value="P-loop containing nucleoside triphosphate hydrolases"/>
    <property type="match status" value="1"/>
</dbReference>
<dbReference type="FunFam" id="3.40.50.300:FF:000016">
    <property type="entry name" value="Oligopeptide ABC transporter ATP-binding component"/>
    <property type="match status" value="1"/>
</dbReference>
<dbReference type="GO" id="GO:0055085">
    <property type="term" value="P:transmembrane transport"/>
    <property type="evidence" value="ECO:0007669"/>
    <property type="project" value="UniProtKB-ARBA"/>
</dbReference>
<name>D9QVB5_ACEAZ</name>
<accession>D9QVB5</accession>
<dbReference type="PROSITE" id="PS00211">
    <property type="entry name" value="ABC_TRANSPORTER_1"/>
    <property type="match status" value="1"/>
</dbReference>
<dbReference type="GO" id="GO:0015833">
    <property type="term" value="P:peptide transport"/>
    <property type="evidence" value="ECO:0007669"/>
    <property type="project" value="InterPro"/>
</dbReference>
<dbReference type="CDD" id="cd03257">
    <property type="entry name" value="ABC_NikE_OppD_transporters"/>
    <property type="match status" value="1"/>
</dbReference>
<reference evidence="6 7" key="1">
    <citation type="journal article" date="2010" name="Stand. Genomic Sci.">
        <title>Complete genome sequence of Acetohalobium arabaticum type strain (Z-7288).</title>
        <authorList>
            <person name="Sikorski J."/>
            <person name="Lapidus A."/>
            <person name="Chertkov O."/>
            <person name="Lucas S."/>
            <person name="Copeland A."/>
            <person name="Glavina Del Rio T."/>
            <person name="Nolan M."/>
            <person name="Tice H."/>
            <person name="Cheng J.F."/>
            <person name="Han C."/>
            <person name="Brambilla E."/>
            <person name="Pitluck S."/>
            <person name="Liolios K."/>
            <person name="Ivanova N."/>
            <person name="Mavromatis K."/>
            <person name="Mikhailova N."/>
            <person name="Pati A."/>
            <person name="Bruce D."/>
            <person name="Detter C."/>
            <person name="Tapia R."/>
            <person name="Goodwin L."/>
            <person name="Chen A."/>
            <person name="Palaniappan K."/>
            <person name="Land M."/>
            <person name="Hauser L."/>
            <person name="Chang Y.J."/>
            <person name="Jeffries C.D."/>
            <person name="Rohde M."/>
            <person name="Goker M."/>
            <person name="Spring S."/>
            <person name="Woyke T."/>
            <person name="Bristow J."/>
            <person name="Eisen J.A."/>
            <person name="Markowitz V."/>
            <person name="Hugenholtz P."/>
            <person name="Kyrpides N.C."/>
            <person name="Klenk H.P."/>
        </authorList>
    </citation>
    <scope>NUCLEOTIDE SEQUENCE [LARGE SCALE GENOMIC DNA]</scope>
    <source>
        <strain evidence="7">ATCC 49924 / DSM 5501 / Z-7288</strain>
    </source>
</reference>
<evidence type="ECO:0000313" key="6">
    <source>
        <dbReference type="EMBL" id="ADL12174.1"/>
    </source>
</evidence>
<dbReference type="InterPro" id="IPR003439">
    <property type="entry name" value="ABC_transporter-like_ATP-bd"/>
</dbReference>
<keyword evidence="7" id="KW-1185">Reference proteome</keyword>